<feature type="compositionally biased region" description="Polar residues" evidence="1">
    <location>
        <begin position="212"/>
        <end position="221"/>
    </location>
</feature>
<keyword evidence="5" id="KW-1185">Reference proteome</keyword>
<evidence type="ECO:0000313" key="4">
    <source>
        <dbReference type="EMBL" id="KAK5094435.1"/>
    </source>
</evidence>
<feature type="compositionally biased region" description="Low complexity" evidence="1">
    <location>
        <begin position="194"/>
        <end position="211"/>
    </location>
</feature>
<dbReference type="Proteomes" id="UP001345013">
    <property type="component" value="Unassembled WGS sequence"/>
</dbReference>
<organism evidence="4 5">
    <name type="scientific">Lithohypha guttulata</name>
    <dbReference type="NCBI Taxonomy" id="1690604"/>
    <lineage>
        <taxon>Eukaryota</taxon>
        <taxon>Fungi</taxon>
        <taxon>Dikarya</taxon>
        <taxon>Ascomycota</taxon>
        <taxon>Pezizomycotina</taxon>
        <taxon>Eurotiomycetes</taxon>
        <taxon>Chaetothyriomycetidae</taxon>
        <taxon>Chaetothyriales</taxon>
        <taxon>Trichomeriaceae</taxon>
        <taxon>Lithohypha</taxon>
    </lineage>
</organism>
<feature type="region of interest" description="Disordered" evidence="1">
    <location>
        <begin position="194"/>
        <end position="261"/>
    </location>
</feature>
<sequence>MAFLWTAFIVGINIINAAMSDSDPDISNGTCYYKEGEQADDAYAPAGNAAIGHVFCCQVGDKLNQNNSCAAVLEGGVVYTYVAGCTDPTYRHDSCPNKNNYTDYQWVGLVFCQGQDLWVGCENDQSTTPRISKESSGCTCDLDAQHGQDAPIFQAPQGLAALGNLPDSKGEKIDWEPGWGPAYDSTASSLIVTATSSSSSTPAQTLPAPATRDSTTASSLRTGSVKSTATVTSAATASTISSTGSSASSITAASGNRGLSKGENVGIGVSVAAVGAIALSAILYAVYRRFRKRQKRNNGDLNNFGAESKESPRGEPILPDIGEPDLRSPAWSGHKSELPGSPTEVRVANHNVDSASTIVNSPCWSSMANISPRQSSEQPAYRPFRYQPSKTLEGIQEMPDHERPRWAQTEYGTYGPNRGYNVDHNRMMQARANEASGGGNNVHELPG</sequence>
<name>A0ABR0KEF1_9EURO</name>
<keyword evidence="2" id="KW-0472">Membrane</keyword>
<feature type="signal peptide" evidence="3">
    <location>
        <begin position="1"/>
        <end position="17"/>
    </location>
</feature>
<protein>
    <submittedName>
        <fullName evidence="4">Uncharacterized protein</fullName>
    </submittedName>
</protein>
<evidence type="ECO:0000256" key="1">
    <source>
        <dbReference type="SAM" id="MobiDB-lite"/>
    </source>
</evidence>
<gene>
    <name evidence="4" type="ORF">LTR24_003590</name>
</gene>
<keyword evidence="2" id="KW-1133">Transmembrane helix</keyword>
<feature type="chain" id="PRO_5046419590" evidence="3">
    <location>
        <begin position="18"/>
        <end position="447"/>
    </location>
</feature>
<evidence type="ECO:0000256" key="3">
    <source>
        <dbReference type="SAM" id="SignalP"/>
    </source>
</evidence>
<comment type="caution">
    <text evidence="4">The sequence shown here is derived from an EMBL/GenBank/DDBJ whole genome shotgun (WGS) entry which is preliminary data.</text>
</comment>
<feature type="transmembrane region" description="Helical" evidence="2">
    <location>
        <begin position="265"/>
        <end position="287"/>
    </location>
</feature>
<evidence type="ECO:0000313" key="5">
    <source>
        <dbReference type="Proteomes" id="UP001345013"/>
    </source>
</evidence>
<keyword evidence="3" id="KW-0732">Signal</keyword>
<evidence type="ECO:0000256" key="2">
    <source>
        <dbReference type="SAM" id="Phobius"/>
    </source>
</evidence>
<proteinExistence type="predicted"/>
<keyword evidence="2" id="KW-0812">Transmembrane</keyword>
<feature type="compositionally biased region" description="Low complexity" evidence="1">
    <location>
        <begin position="222"/>
        <end position="254"/>
    </location>
</feature>
<reference evidence="4 5" key="1">
    <citation type="submission" date="2023-08" db="EMBL/GenBank/DDBJ databases">
        <title>Black Yeasts Isolated from many extreme environments.</title>
        <authorList>
            <person name="Coleine C."/>
            <person name="Stajich J.E."/>
            <person name="Selbmann L."/>
        </authorList>
    </citation>
    <scope>NUCLEOTIDE SEQUENCE [LARGE SCALE GENOMIC DNA]</scope>
    <source>
        <strain evidence="4 5">CCFEE 5885</strain>
    </source>
</reference>
<accession>A0ABR0KEF1</accession>
<dbReference type="EMBL" id="JAVRRG010000034">
    <property type="protein sequence ID" value="KAK5094435.1"/>
    <property type="molecule type" value="Genomic_DNA"/>
</dbReference>